<evidence type="ECO:0000313" key="5">
    <source>
        <dbReference type="Proteomes" id="UP000028042"/>
    </source>
</evidence>
<sequence>MINYIWFIIIAFGIIFGLVTGRGEIVSKAIVNSTASTVELTIELLGLMCLWCGIMRIAQKSGLTDKLAKILKPILRIIFKDSFKNDKIMTPMIMNLTSNMMGLSNAATPFGIETMNEMEKVNPVKGTATNDMAKFLVLNAACIQFIPTSVISIRAACGSQNPGIIIIPAIITTGIAAFMGIAYCKILERYF</sequence>
<evidence type="ECO:0000256" key="1">
    <source>
        <dbReference type="SAM" id="Phobius"/>
    </source>
</evidence>
<keyword evidence="1" id="KW-0812">Transmembrane</keyword>
<reference evidence="3 6" key="1">
    <citation type="journal article" date="2015" name="Genome Announc.">
        <title>Complete Genome Sequence of the Nitrogen-Fixing and Solvent-Producing Clostridium pasteurianum DSM 525.</title>
        <authorList>
            <person name="Poehlein A."/>
            <person name="Grosse-Honebrink A."/>
            <person name="Zhang Y."/>
            <person name="Minton N.P."/>
            <person name="Daniel R."/>
        </authorList>
    </citation>
    <scope>NUCLEOTIDE SEQUENCE [LARGE SCALE GENOMIC DNA]</scope>
    <source>
        <strain evidence="3">DSM 525</strain>
        <strain evidence="6">DSM 525 / ATCC 6013</strain>
    </source>
</reference>
<dbReference type="RefSeq" id="WP_003440415.1">
    <property type="nucleotide sequence ID" value="NZ_ANZB01000001.1"/>
</dbReference>
<dbReference type="KEGG" id="cpat:CLPA_c01610"/>
<dbReference type="PATRIC" id="fig|1262449.3.peg.50"/>
<reference evidence="4 5" key="3">
    <citation type="journal article" name="Genome Announc.">
        <title>Improved Draft Genome Sequence of Clostridium pasteurianum Strain ATCC 6013 (DSM 525) Using a Hybrid Next-Generation Sequencing Approach.</title>
        <authorList>
            <person name="Pyne M.E."/>
            <person name="Utturkar S."/>
            <person name="Brown S.D."/>
            <person name="Moo-Young M."/>
            <person name="Chung D.A."/>
            <person name="Chou C.P."/>
        </authorList>
    </citation>
    <scope>NUCLEOTIDE SEQUENCE [LARGE SCALE GENOMIC DNA]</scope>
    <source>
        <strain evidence="4 5">ATCC 6013</strain>
    </source>
</reference>
<keyword evidence="6" id="KW-1185">Reference proteome</keyword>
<reference evidence="4" key="2">
    <citation type="submission" date="2015-10" db="EMBL/GenBank/DDBJ databases">
        <title>Improved Draft Genome Sequence of Clostridium pasteurianum Strain ATCC 6013 (DSM 525) Using a Hybrid Next-Generation Sequencing Approach.</title>
        <authorList>
            <person name="Pyne M.E."/>
            <person name="Utturkar S.M."/>
            <person name="Brown S.D."/>
            <person name="Moo-Young M."/>
            <person name="Chung D.A."/>
            <person name="Chou P.C."/>
        </authorList>
    </citation>
    <scope>NUCLEOTIDE SEQUENCE</scope>
    <source>
        <strain evidence="4">ATCC 6013</strain>
    </source>
</reference>
<dbReference type="Proteomes" id="UP000028042">
    <property type="component" value="Unassembled WGS sequence"/>
</dbReference>
<dbReference type="Pfam" id="PF07670">
    <property type="entry name" value="Gate"/>
    <property type="match status" value="1"/>
</dbReference>
<proteinExistence type="predicted"/>
<accession>A0A0H3IXR6</accession>
<dbReference type="Proteomes" id="UP000030905">
    <property type="component" value="Chromosome"/>
</dbReference>
<gene>
    <name evidence="3" type="primary">spmA</name>
    <name evidence="3" type="ORF">CLPA_c01610</name>
    <name evidence="4" type="ORF">CP6013_02986</name>
</gene>
<evidence type="ECO:0000313" key="4">
    <source>
        <dbReference type="EMBL" id="KRU13738.1"/>
    </source>
</evidence>
<protein>
    <submittedName>
        <fullName evidence="4">Nucleoside recognition domain protein</fullName>
    </submittedName>
    <submittedName>
        <fullName evidence="3">Spore maturation protein A</fullName>
    </submittedName>
</protein>
<dbReference type="AlphaFoldDB" id="A0A0H3IXR6"/>
<dbReference type="eggNOG" id="COG2715">
    <property type="taxonomic scope" value="Bacteria"/>
</dbReference>
<dbReference type="InterPro" id="IPR011642">
    <property type="entry name" value="Gate_dom"/>
</dbReference>
<dbReference type="KEGG" id="cpae:CPAST_c01610"/>
<name>A0A0H3IXR6_CLOPA</name>
<evidence type="ECO:0000313" key="6">
    <source>
        <dbReference type="Proteomes" id="UP000030905"/>
    </source>
</evidence>
<feature type="domain" description="Nucleoside transporter/FeoB GTPase Gate" evidence="2">
    <location>
        <begin position="42"/>
        <end position="154"/>
    </location>
</feature>
<keyword evidence="1" id="KW-0472">Membrane</keyword>
<dbReference type="GeneID" id="93072417"/>
<keyword evidence="1" id="KW-1133">Transmembrane helix</keyword>
<feature type="transmembrane region" description="Helical" evidence="1">
    <location>
        <begin position="135"/>
        <end position="156"/>
    </location>
</feature>
<dbReference type="EMBL" id="CP009268">
    <property type="protein sequence ID" value="AJA50249.1"/>
    <property type="molecule type" value="Genomic_DNA"/>
</dbReference>
<dbReference type="EMBL" id="JPGY02000001">
    <property type="protein sequence ID" value="KRU13738.1"/>
    <property type="molecule type" value="Genomic_DNA"/>
</dbReference>
<evidence type="ECO:0000313" key="3">
    <source>
        <dbReference type="EMBL" id="AJA50249.1"/>
    </source>
</evidence>
<feature type="transmembrane region" description="Helical" evidence="1">
    <location>
        <begin position="162"/>
        <end position="184"/>
    </location>
</feature>
<organism evidence="3 6">
    <name type="scientific">Clostridium pasteurianum DSM 525 = ATCC 6013</name>
    <dbReference type="NCBI Taxonomy" id="1262449"/>
    <lineage>
        <taxon>Bacteria</taxon>
        <taxon>Bacillati</taxon>
        <taxon>Bacillota</taxon>
        <taxon>Clostridia</taxon>
        <taxon>Eubacteriales</taxon>
        <taxon>Clostridiaceae</taxon>
        <taxon>Clostridium</taxon>
    </lineage>
</organism>
<evidence type="ECO:0000259" key="2">
    <source>
        <dbReference type="Pfam" id="PF07670"/>
    </source>
</evidence>